<dbReference type="SUPFAM" id="SSF54593">
    <property type="entry name" value="Glyoxalase/Bleomycin resistance protein/Dihydroxybiphenyl dioxygenase"/>
    <property type="match status" value="1"/>
</dbReference>
<feature type="domain" description="VOC" evidence="1">
    <location>
        <begin position="3"/>
        <end position="122"/>
    </location>
</feature>
<dbReference type="InParanoid" id="A0A177CE15"/>
<evidence type="ECO:0000313" key="2">
    <source>
        <dbReference type="EMBL" id="OAG05162.1"/>
    </source>
</evidence>
<dbReference type="AlphaFoldDB" id="A0A177CE15"/>
<gene>
    <name evidence="2" type="ORF">CC84DRAFT_1165487</name>
</gene>
<dbReference type="PROSITE" id="PS51819">
    <property type="entry name" value="VOC"/>
    <property type="match status" value="1"/>
</dbReference>
<accession>A0A177CE15</accession>
<evidence type="ECO:0000313" key="3">
    <source>
        <dbReference type="Proteomes" id="UP000077069"/>
    </source>
</evidence>
<reference evidence="2 3" key="1">
    <citation type="submission" date="2016-05" db="EMBL/GenBank/DDBJ databases">
        <title>Comparative analysis of secretome profiles of manganese(II)-oxidizing ascomycete fungi.</title>
        <authorList>
            <consortium name="DOE Joint Genome Institute"/>
            <person name="Zeiner C.A."/>
            <person name="Purvine S.O."/>
            <person name="Zink E.M."/>
            <person name="Wu S."/>
            <person name="Pasa-Tolic L."/>
            <person name="Chaput D.L."/>
            <person name="Haridas S."/>
            <person name="Grigoriev I.V."/>
            <person name="Santelli C.M."/>
            <person name="Hansel C.M."/>
        </authorList>
    </citation>
    <scope>NUCLEOTIDE SEQUENCE [LARGE SCALE GENOMIC DNA]</scope>
    <source>
        <strain evidence="2 3">AP3s5-JAC2a</strain>
    </source>
</reference>
<dbReference type="Gene3D" id="3.10.180.10">
    <property type="entry name" value="2,3-Dihydroxybiphenyl 1,2-Dioxygenase, domain 1"/>
    <property type="match status" value="1"/>
</dbReference>
<keyword evidence="3" id="KW-1185">Reference proteome</keyword>
<protein>
    <submittedName>
        <fullName evidence="2">Glyoxalase/Bleomycin resistance protein/Dihydroxybiphenyl dioxygenase</fullName>
    </submittedName>
</protein>
<keyword evidence="2" id="KW-0560">Oxidoreductase</keyword>
<proteinExistence type="predicted"/>
<dbReference type="Proteomes" id="UP000077069">
    <property type="component" value="Unassembled WGS sequence"/>
</dbReference>
<name>A0A177CE15_9PLEO</name>
<dbReference type="InterPro" id="IPR004360">
    <property type="entry name" value="Glyas_Fos-R_dOase_dom"/>
</dbReference>
<dbReference type="GO" id="GO:0051213">
    <property type="term" value="F:dioxygenase activity"/>
    <property type="evidence" value="ECO:0007669"/>
    <property type="project" value="UniProtKB-KW"/>
</dbReference>
<keyword evidence="2" id="KW-0223">Dioxygenase</keyword>
<dbReference type="Pfam" id="PF00903">
    <property type="entry name" value="Glyoxalase"/>
    <property type="match status" value="1"/>
</dbReference>
<dbReference type="InterPro" id="IPR029068">
    <property type="entry name" value="Glyas_Bleomycin-R_OHBP_Dase"/>
</dbReference>
<dbReference type="RefSeq" id="XP_018035527.1">
    <property type="nucleotide sequence ID" value="XM_018178725.1"/>
</dbReference>
<dbReference type="OrthoDB" id="4129692at2759"/>
<organism evidence="2 3">
    <name type="scientific">Paraphaeosphaeria sporulosa</name>
    <dbReference type="NCBI Taxonomy" id="1460663"/>
    <lineage>
        <taxon>Eukaryota</taxon>
        <taxon>Fungi</taxon>
        <taxon>Dikarya</taxon>
        <taxon>Ascomycota</taxon>
        <taxon>Pezizomycotina</taxon>
        <taxon>Dothideomycetes</taxon>
        <taxon>Pleosporomycetidae</taxon>
        <taxon>Pleosporales</taxon>
        <taxon>Massarineae</taxon>
        <taxon>Didymosphaeriaceae</taxon>
        <taxon>Paraphaeosphaeria</taxon>
    </lineage>
</organism>
<evidence type="ECO:0000259" key="1">
    <source>
        <dbReference type="PROSITE" id="PS51819"/>
    </source>
</evidence>
<dbReference type="GeneID" id="28762211"/>
<sequence>MPASMRIELFPASLDVFLDFYTRILNFALLQRKGKYAYLRRDAIYIGAIESPTPDTLADRASYRQPNRGVEIVLEVDDVMAERDRVVAAGYKLDADIAKQEWGLMDFRVTDPDGYYIRITSRGGN</sequence>
<dbReference type="InterPro" id="IPR037523">
    <property type="entry name" value="VOC_core"/>
</dbReference>
<dbReference type="EMBL" id="KV441553">
    <property type="protein sequence ID" value="OAG05162.1"/>
    <property type="molecule type" value="Genomic_DNA"/>
</dbReference>